<reference evidence="3 4" key="1">
    <citation type="submission" date="2024-09" db="EMBL/GenBank/DDBJ databases">
        <authorList>
            <person name="Sun Q."/>
            <person name="Mori K."/>
        </authorList>
    </citation>
    <scope>NUCLEOTIDE SEQUENCE [LARGE SCALE GENOMIC DNA]</scope>
    <source>
        <strain evidence="3 4">NCAIM B.02610</strain>
    </source>
</reference>
<dbReference type="RefSeq" id="WP_335958235.1">
    <property type="nucleotide sequence ID" value="NZ_JAXBLX010000001.1"/>
</dbReference>
<dbReference type="EMBL" id="JBHLUX010000001">
    <property type="protein sequence ID" value="MFC0469080.1"/>
    <property type="molecule type" value="Genomic_DNA"/>
</dbReference>
<sequence>MDNNRNEPNQVDNHYSENNRYERQPSNKRFKRPWYNKGLVWLFVAAIGIGVLFFALSGLTDEVANVNQSLQEQTVAIEEQTQVMDSIKEGMNDIVVAIKDAANRITDSIS</sequence>
<keyword evidence="2" id="KW-1133">Transmembrane helix</keyword>
<name>A0ABV6K6Z8_9BACI</name>
<gene>
    <name evidence="3" type="ORF">ACFFHM_00485</name>
</gene>
<keyword evidence="2" id="KW-0812">Transmembrane</keyword>
<organism evidence="3 4">
    <name type="scientific">Halalkalibacter kiskunsagensis</name>
    <dbReference type="NCBI Taxonomy" id="1548599"/>
    <lineage>
        <taxon>Bacteria</taxon>
        <taxon>Bacillati</taxon>
        <taxon>Bacillota</taxon>
        <taxon>Bacilli</taxon>
        <taxon>Bacillales</taxon>
        <taxon>Bacillaceae</taxon>
        <taxon>Halalkalibacter</taxon>
    </lineage>
</organism>
<keyword evidence="4" id="KW-1185">Reference proteome</keyword>
<comment type="caution">
    <text evidence="3">The sequence shown here is derived from an EMBL/GenBank/DDBJ whole genome shotgun (WGS) entry which is preliminary data.</text>
</comment>
<evidence type="ECO:0000256" key="1">
    <source>
        <dbReference type="SAM" id="MobiDB-lite"/>
    </source>
</evidence>
<protein>
    <submittedName>
        <fullName evidence="3">Uncharacterized protein</fullName>
    </submittedName>
</protein>
<evidence type="ECO:0000313" key="4">
    <source>
        <dbReference type="Proteomes" id="UP001589838"/>
    </source>
</evidence>
<feature type="compositionally biased region" description="Basic and acidic residues" evidence="1">
    <location>
        <begin position="14"/>
        <end position="25"/>
    </location>
</feature>
<feature type="compositionally biased region" description="Polar residues" evidence="1">
    <location>
        <begin position="1"/>
        <end position="13"/>
    </location>
</feature>
<keyword evidence="2" id="KW-0472">Membrane</keyword>
<feature type="region of interest" description="Disordered" evidence="1">
    <location>
        <begin position="1"/>
        <end position="27"/>
    </location>
</feature>
<proteinExistence type="predicted"/>
<evidence type="ECO:0000256" key="2">
    <source>
        <dbReference type="SAM" id="Phobius"/>
    </source>
</evidence>
<feature type="transmembrane region" description="Helical" evidence="2">
    <location>
        <begin position="38"/>
        <end position="59"/>
    </location>
</feature>
<evidence type="ECO:0000313" key="3">
    <source>
        <dbReference type="EMBL" id="MFC0469080.1"/>
    </source>
</evidence>
<dbReference type="Proteomes" id="UP001589838">
    <property type="component" value="Unassembled WGS sequence"/>
</dbReference>
<accession>A0ABV6K6Z8</accession>